<evidence type="ECO:0000313" key="3">
    <source>
        <dbReference type="Proteomes" id="UP000318313"/>
    </source>
</evidence>
<protein>
    <submittedName>
        <fullName evidence="2">Uncharacterized protein</fullName>
    </submittedName>
</protein>
<sequence>MFNWFSRKKKLAECLETRTDIDDPSAGFDIMTMSQVSNVERIELPEGPVVLIWPKELHSHSLSQIYRWFSSLLNHQESIRHHNLNPNVSHPGNWHRYGMEPQQQEGRD</sequence>
<feature type="region of interest" description="Disordered" evidence="1">
    <location>
        <begin position="83"/>
        <end position="108"/>
    </location>
</feature>
<organism evidence="2 3">
    <name type="scientific">Gimesia fumaroli</name>
    <dbReference type="NCBI Taxonomy" id="2527976"/>
    <lineage>
        <taxon>Bacteria</taxon>
        <taxon>Pseudomonadati</taxon>
        <taxon>Planctomycetota</taxon>
        <taxon>Planctomycetia</taxon>
        <taxon>Planctomycetales</taxon>
        <taxon>Planctomycetaceae</taxon>
        <taxon>Gimesia</taxon>
    </lineage>
</organism>
<dbReference type="AlphaFoldDB" id="A0A518IGF1"/>
<dbReference type="EMBL" id="CP037452">
    <property type="protein sequence ID" value="QDV52147.1"/>
    <property type="molecule type" value="Genomic_DNA"/>
</dbReference>
<dbReference type="Proteomes" id="UP000318313">
    <property type="component" value="Chromosome"/>
</dbReference>
<dbReference type="KEGG" id="gfm:Enr17x_42070"/>
<evidence type="ECO:0000313" key="2">
    <source>
        <dbReference type="EMBL" id="QDV52147.1"/>
    </source>
</evidence>
<name>A0A518IGF1_9PLAN</name>
<reference evidence="2 3" key="1">
    <citation type="submission" date="2019-03" db="EMBL/GenBank/DDBJ databases">
        <title>Deep-cultivation of Planctomycetes and their phenomic and genomic characterization uncovers novel biology.</title>
        <authorList>
            <person name="Wiegand S."/>
            <person name="Jogler M."/>
            <person name="Boedeker C."/>
            <person name="Pinto D."/>
            <person name="Vollmers J."/>
            <person name="Rivas-Marin E."/>
            <person name="Kohn T."/>
            <person name="Peeters S.H."/>
            <person name="Heuer A."/>
            <person name="Rast P."/>
            <person name="Oberbeckmann S."/>
            <person name="Bunk B."/>
            <person name="Jeske O."/>
            <person name="Meyerdierks A."/>
            <person name="Storesund J.E."/>
            <person name="Kallscheuer N."/>
            <person name="Luecker S."/>
            <person name="Lage O.M."/>
            <person name="Pohl T."/>
            <person name="Merkel B.J."/>
            <person name="Hornburger P."/>
            <person name="Mueller R.-W."/>
            <person name="Bruemmer F."/>
            <person name="Labrenz M."/>
            <person name="Spormann A.M."/>
            <person name="Op den Camp H."/>
            <person name="Overmann J."/>
            <person name="Amann R."/>
            <person name="Jetten M.S.M."/>
            <person name="Mascher T."/>
            <person name="Medema M.H."/>
            <person name="Devos D.P."/>
            <person name="Kaster A.-K."/>
            <person name="Ovreas L."/>
            <person name="Rohde M."/>
            <person name="Galperin M.Y."/>
            <person name="Jogler C."/>
        </authorList>
    </citation>
    <scope>NUCLEOTIDE SEQUENCE [LARGE SCALE GENOMIC DNA]</scope>
    <source>
        <strain evidence="2 3">Enr17</strain>
    </source>
</reference>
<proteinExistence type="predicted"/>
<gene>
    <name evidence="2" type="ORF">Enr17x_42070</name>
</gene>
<evidence type="ECO:0000256" key="1">
    <source>
        <dbReference type="SAM" id="MobiDB-lite"/>
    </source>
</evidence>
<accession>A0A518IGF1</accession>
<keyword evidence="3" id="KW-1185">Reference proteome</keyword>